<organism evidence="2">
    <name type="scientific">Leviviridae sp</name>
    <dbReference type="NCBI Taxonomy" id="2027243"/>
    <lineage>
        <taxon>Viruses</taxon>
        <taxon>Riboviria</taxon>
        <taxon>Orthornavirae</taxon>
        <taxon>Lenarviricota</taxon>
        <taxon>Leviviricetes</taxon>
        <taxon>Norzivirales</taxon>
        <taxon>Fiersviridae</taxon>
    </lineage>
</organism>
<dbReference type="EMBL" id="MN034620">
    <property type="protein sequence ID" value="QDH89128.1"/>
    <property type="molecule type" value="Genomic_RNA"/>
</dbReference>
<keyword evidence="1" id="KW-0472">Membrane</keyword>
<keyword evidence="1" id="KW-1133">Transmembrane helix</keyword>
<evidence type="ECO:0000256" key="1">
    <source>
        <dbReference type="SAM" id="Phobius"/>
    </source>
</evidence>
<feature type="transmembrane region" description="Helical" evidence="1">
    <location>
        <begin position="48"/>
        <end position="70"/>
    </location>
</feature>
<proteinExistence type="predicted"/>
<gene>
    <name evidence="2" type="ORF">H3BulkLitter17903_000003</name>
</gene>
<protein>
    <submittedName>
        <fullName evidence="2">Uncharacterized protein</fullName>
    </submittedName>
</protein>
<accession>A0A514D678</accession>
<name>A0A514D678_9VIRU</name>
<sequence length="73" mass="7911">MVLKVVIKGLSSILLNVEILEEFLEKGGSDLRGDYDYHHSTAGVQHTVTILIIVLGTLALAGLFLGLNILDHL</sequence>
<evidence type="ECO:0000313" key="2">
    <source>
        <dbReference type="EMBL" id="QDH89128.1"/>
    </source>
</evidence>
<keyword evidence="1" id="KW-0812">Transmembrane</keyword>
<reference evidence="2" key="1">
    <citation type="submission" date="2019-05" db="EMBL/GenBank/DDBJ databases">
        <title>Metatranscriptomic reconstruction reveals RNA viruses with the potential to shape carbon cycling in soil.</title>
        <authorList>
            <person name="Starr E.P."/>
            <person name="Nuccio E."/>
            <person name="Pett-Ridge J."/>
            <person name="Banfield J.F."/>
            <person name="Firestone M.K."/>
        </authorList>
    </citation>
    <scope>NUCLEOTIDE SEQUENCE</scope>
    <source>
        <strain evidence="2">H3_Bulk_Litter_17_scaffold_903</strain>
    </source>
</reference>